<dbReference type="AlphaFoldDB" id="A0A060WV01"/>
<gene>
    <name evidence="3" type="ORF">GSONMT00038727001</name>
</gene>
<name>A0A060WV01_ONCMY</name>
<dbReference type="PROSITE" id="PS50041">
    <property type="entry name" value="C_TYPE_LECTIN_2"/>
    <property type="match status" value="1"/>
</dbReference>
<proteinExistence type="predicted"/>
<dbReference type="Gene3D" id="3.10.100.10">
    <property type="entry name" value="Mannose-Binding Protein A, subunit A"/>
    <property type="match status" value="1"/>
</dbReference>
<dbReference type="CDD" id="cd00037">
    <property type="entry name" value="CLECT"/>
    <property type="match status" value="1"/>
</dbReference>
<feature type="domain" description="C-type lectin" evidence="2">
    <location>
        <begin position="169"/>
        <end position="287"/>
    </location>
</feature>
<evidence type="ECO:0000259" key="2">
    <source>
        <dbReference type="PROSITE" id="PS50041"/>
    </source>
</evidence>
<reference evidence="3" key="1">
    <citation type="journal article" date="2014" name="Nat. Commun.">
        <title>The rainbow trout genome provides novel insights into evolution after whole-genome duplication in vertebrates.</title>
        <authorList>
            <person name="Berthelot C."/>
            <person name="Brunet F."/>
            <person name="Chalopin D."/>
            <person name="Juanchich A."/>
            <person name="Bernard M."/>
            <person name="Noel B."/>
            <person name="Bento P."/>
            <person name="Da Silva C."/>
            <person name="Labadie K."/>
            <person name="Alberti A."/>
            <person name="Aury J.M."/>
            <person name="Louis A."/>
            <person name="Dehais P."/>
            <person name="Bardou P."/>
            <person name="Montfort J."/>
            <person name="Klopp C."/>
            <person name="Cabau C."/>
            <person name="Gaspin C."/>
            <person name="Thorgaard G.H."/>
            <person name="Boussaha M."/>
            <person name="Quillet E."/>
            <person name="Guyomard R."/>
            <person name="Galiana D."/>
            <person name="Bobe J."/>
            <person name="Volff J.N."/>
            <person name="Genet C."/>
            <person name="Wincker P."/>
            <person name="Jaillon O."/>
            <person name="Roest Crollius H."/>
            <person name="Guiguen Y."/>
        </authorList>
    </citation>
    <scope>NUCLEOTIDE SEQUENCE [LARGE SCALE GENOMIC DNA]</scope>
</reference>
<organism evidence="3 4">
    <name type="scientific">Oncorhynchus mykiss</name>
    <name type="common">Rainbow trout</name>
    <name type="synonym">Salmo gairdneri</name>
    <dbReference type="NCBI Taxonomy" id="8022"/>
    <lineage>
        <taxon>Eukaryota</taxon>
        <taxon>Metazoa</taxon>
        <taxon>Chordata</taxon>
        <taxon>Craniata</taxon>
        <taxon>Vertebrata</taxon>
        <taxon>Euteleostomi</taxon>
        <taxon>Actinopterygii</taxon>
        <taxon>Neopterygii</taxon>
        <taxon>Teleostei</taxon>
        <taxon>Protacanthopterygii</taxon>
        <taxon>Salmoniformes</taxon>
        <taxon>Salmonidae</taxon>
        <taxon>Salmoninae</taxon>
        <taxon>Oncorhynchus</taxon>
    </lineage>
</organism>
<dbReference type="Pfam" id="PF00059">
    <property type="entry name" value="Lectin_C"/>
    <property type="match status" value="1"/>
</dbReference>
<sequence length="287" mass="32691">MPRNRPASSVRASGRAATAEETHFPSNQNATLSWRRLFTRCSSCPVFWGYLGRQAMGGINHTPLYLGSTSMFLPRKTGHKLRSSAENITPTCPPSAVSGNSSSYKMAPGAWIHDSTWVGLYREPHNLKGGGYATYLGVWDKDQPNNGPEEDYGLIKWKRWQDAFVYHQLRFICLKLIVVRESKTWEEALEYCREQHTDLTSLVSETELLLAQRESREAQTTTAHLWTGLRYLANRWLWVNGNPLEYEAWPQGGQHQCPAWNLHCGAMATEGAWETRDCQESLNFICY</sequence>
<evidence type="ECO:0000313" key="3">
    <source>
        <dbReference type="EMBL" id="CDQ68884.1"/>
    </source>
</evidence>
<dbReference type="SMART" id="SM00034">
    <property type="entry name" value="CLECT"/>
    <property type="match status" value="1"/>
</dbReference>
<dbReference type="Proteomes" id="UP000193380">
    <property type="component" value="Unassembled WGS sequence"/>
</dbReference>
<feature type="region of interest" description="Disordered" evidence="1">
    <location>
        <begin position="1"/>
        <end position="24"/>
    </location>
</feature>
<dbReference type="InterPro" id="IPR016187">
    <property type="entry name" value="CTDL_fold"/>
</dbReference>
<accession>A0A060WV01</accession>
<dbReference type="InterPro" id="IPR001304">
    <property type="entry name" value="C-type_lectin-like"/>
</dbReference>
<dbReference type="PANTHER" id="PTHR45784">
    <property type="entry name" value="C-TYPE LECTIN DOMAIN FAMILY 20 MEMBER A-RELATED"/>
    <property type="match status" value="1"/>
</dbReference>
<reference evidence="3" key="2">
    <citation type="submission" date="2014-03" db="EMBL/GenBank/DDBJ databases">
        <authorList>
            <person name="Genoscope - CEA"/>
        </authorList>
    </citation>
    <scope>NUCLEOTIDE SEQUENCE</scope>
</reference>
<dbReference type="EMBL" id="FR904646">
    <property type="protein sequence ID" value="CDQ68884.1"/>
    <property type="molecule type" value="Genomic_DNA"/>
</dbReference>
<dbReference type="STRING" id="8022.A0A060WV01"/>
<dbReference type="PANTHER" id="PTHR45784:SF8">
    <property type="entry name" value="C-TYPE MANNOSE RECEPTOR 2-RELATED"/>
    <property type="match status" value="1"/>
</dbReference>
<feature type="compositionally biased region" description="Polar residues" evidence="1">
    <location>
        <begin position="1"/>
        <end position="11"/>
    </location>
</feature>
<dbReference type="SUPFAM" id="SSF56436">
    <property type="entry name" value="C-type lectin-like"/>
    <property type="match status" value="2"/>
</dbReference>
<dbReference type="InterPro" id="IPR016186">
    <property type="entry name" value="C-type_lectin-like/link_sf"/>
</dbReference>
<evidence type="ECO:0000256" key="1">
    <source>
        <dbReference type="SAM" id="MobiDB-lite"/>
    </source>
</evidence>
<protein>
    <recommendedName>
        <fullName evidence="2">C-type lectin domain-containing protein</fullName>
    </recommendedName>
</protein>
<dbReference type="PaxDb" id="8022-A0A060WV01"/>
<evidence type="ECO:0000313" key="4">
    <source>
        <dbReference type="Proteomes" id="UP000193380"/>
    </source>
</evidence>